<name>A0A5C4VFP4_9ACTN</name>
<dbReference type="RefSeq" id="WP_139640160.1">
    <property type="nucleotide sequence ID" value="NZ_BAAAZS010000047.1"/>
</dbReference>
<keyword evidence="1" id="KW-0812">Transmembrane</keyword>
<proteinExistence type="predicted"/>
<accession>A0A5C4VFP4</accession>
<keyword evidence="1" id="KW-0472">Membrane</keyword>
<dbReference type="EMBL" id="VDGT01000001">
    <property type="protein sequence ID" value="TNM34405.1"/>
    <property type="molecule type" value="Genomic_DNA"/>
</dbReference>
<comment type="caution">
    <text evidence="2">The sequence shown here is derived from an EMBL/GenBank/DDBJ whole genome shotgun (WGS) entry which is preliminary data.</text>
</comment>
<feature type="transmembrane region" description="Helical" evidence="1">
    <location>
        <begin position="86"/>
        <end position="107"/>
    </location>
</feature>
<feature type="transmembrane region" description="Helical" evidence="1">
    <location>
        <begin position="53"/>
        <end position="74"/>
    </location>
</feature>
<keyword evidence="3" id="KW-1185">Reference proteome</keyword>
<reference evidence="2 3" key="1">
    <citation type="submission" date="2019-06" db="EMBL/GenBank/DDBJ databases">
        <title>Draft genome of Streptomyces sedi sp. JCM16909.</title>
        <authorList>
            <person name="Klykleung N."/>
            <person name="Tanasupawat S."/>
            <person name="Kudo T."/>
            <person name="Yuki M."/>
            <person name="Ohkuma M."/>
        </authorList>
    </citation>
    <scope>NUCLEOTIDE SEQUENCE [LARGE SCALE GENOMIC DNA]</scope>
    <source>
        <strain evidence="2 3">JCM 16909</strain>
    </source>
</reference>
<evidence type="ECO:0000313" key="3">
    <source>
        <dbReference type="Proteomes" id="UP000311713"/>
    </source>
</evidence>
<sequence>MLIVVLLMGALLVGGGNWITLRLWRNGRIGDLPAAEAVESTFFYLKKTGSRRAAVRILPVSLAGLEAVWCALLWNELVGDPADLLLVILFVALFGCILTAASIAFFNRPKSLVPPARRADFGILPEWSRKRSAGKLPDGPTDSSPT</sequence>
<evidence type="ECO:0000256" key="1">
    <source>
        <dbReference type="SAM" id="Phobius"/>
    </source>
</evidence>
<protein>
    <submittedName>
        <fullName evidence="2">Uncharacterized protein</fullName>
    </submittedName>
</protein>
<evidence type="ECO:0000313" key="2">
    <source>
        <dbReference type="EMBL" id="TNM34405.1"/>
    </source>
</evidence>
<organism evidence="2 3">
    <name type="scientific">Streptomyces sedi</name>
    <dbReference type="NCBI Taxonomy" id="555059"/>
    <lineage>
        <taxon>Bacteria</taxon>
        <taxon>Bacillati</taxon>
        <taxon>Actinomycetota</taxon>
        <taxon>Actinomycetes</taxon>
        <taxon>Kitasatosporales</taxon>
        <taxon>Streptomycetaceae</taxon>
        <taxon>Streptomyces</taxon>
    </lineage>
</organism>
<dbReference type="AlphaFoldDB" id="A0A5C4VFP4"/>
<gene>
    <name evidence="2" type="ORF">FH715_01615</name>
</gene>
<keyword evidence="1" id="KW-1133">Transmembrane helix</keyword>
<dbReference type="Proteomes" id="UP000311713">
    <property type="component" value="Unassembled WGS sequence"/>
</dbReference>
<dbReference type="OrthoDB" id="4277393at2"/>
<feature type="transmembrane region" description="Helical" evidence="1">
    <location>
        <begin position="6"/>
        <end position="24"/>
    </location>
</feature>